<organism evidence="11 12">
    <name type="scientific">Thalassotalea insulae</name>
    <dbReference type="NCBI Taxonomy" id="2056778"/>
    <lineage>
        <taxon>Bacteria</taxon>
        <taxon>Pseudomonadati</taxon>
        <taxon>Pseudomonadota</taxon>
        <taxon>Gammaproteobacteria</taxon>
        <taxon>Alteromonadales</taxon>
        <taxon>Colwelliaceae</taxon>
        <taxon>Thalassotalea</taxon>
    </lineage>
</organism>
<dbReference type="NCBIfam" id="TIGR00547">
    <property type="entry name" value="lolA"/>
    <property type="match status" value="1"/>
</dbReference>
<sequence precursor="true">MRFQLITSVALVSISLLSISACAEQLKPVTPIKTLASERAIDIDSAQAALMQRLAQTSFFSANFSQQVFDEQHNELQQSQGKLVVKKPTMVYWQTTQPDASLIVSDGDDLWFYDPFIEQATVYTVDASIANTPILLLTSTDEKLWQQYQISQKNSDSYEINSKDVNSRVSKLTLEFVKDSAQLARFIILDSTGQTSVVTLSQVDDSSVIDDKMFDFTLPQGTYLDDQR</sequence>
<evidence type="ECO:0000256" key="7">
    <source>
        <dbReference type="ARBA" id="ARBA00022764"/>
    </source>
</evidence>
<dbReference type="InterPro" id="IPR029046">
    <property type="entry name" value="LolA/LolB/LppX"/>
</dbReference>
<protein>
    <recommendedName>
        <fullName evidence="4 10">Outer-membrane lipoprotein carrier protein</fullName>
    </recommendedName>
</protein>
<keyword evidence="11" id="KW-0449">Lipoprotein</keyword>
<dbReference type="PANTHER" id="PTHR35869:SF1">
    <property type="entry name" value="OUTER-MEMBRANE LIPOPROTEIN CARRIER PROTEIN"/>
    <property type="match status" value="1"/>
</dbReference>
<evidence type="ECO:0000256" key="2">
    <source>
        <dbReference type="ARBA" id="ARBA00007615"/>
    </source>
</evidence>
<dbReference type="RefSeq" id="WP_284246301.1">
    <property type="nucleotide sequence ID" value="NZ_BSST01000001.1"/>
</dbReference>
<keyword evidence="5 10" id="KW-0813">Transport</keyword>
<reference evidence="11 12" key="1">
    <citation type="submission" date="2023-03" db="EMBL/GenBank/DDBJ databases">
        <title>Draft genome sequence of Thalassotalea insulae KCTC 62186T.</title>
        <authorList>
            <person name="Sawabe T."/>
        </authorList>
    </citation>
    <scope>NUCLEOTIDE SEQUENCE [LARGE SCALE GENOMIC DNA]</scope>
    <source>
        <strain evidence="11 12">KCTC 62186</strain>
    </source>
</reference>
<dbReference type="Proteomes" id="UP001157186">
    <property type="component" value="Unassembled WGS sequence"/>
</dbReference>
<dbReference type="HAMAP" id="MF_00240">
    <property type="entry name" value="LolA"/>
    <property type="match status" value="1"/>
</dbReference>
<evidence type="ECO:0000256" key="10">
    <source>
        <dbReference type="HAMAP-Rule" id="MF_00240"/>
    </source>
</evidence>
<keyword evidence="7 10" id="KW-0574">Periplasm</keyword>
<dbReference type="EMBL" id="BSST01000001">
    <property type="protein sequence ID" value="GLX80321.1"/>
    <property type="molecule type" value="Genomic_DNA"/>
</dbReference>
<dbReference type="PROSITE" id="PS51257">
    <property type="entry name" value="PROKAR_LIPOPROTEIN"/>
    <property type="match status" value="1"/>
</dbReference>
<evidence type="ECO:0000256" key="4">
    <source>
        <dbReference type="ARBA" id="ARBA00014035"/>
    </source>
</evidence>
<comment type="subcellular location">
    <subcellularLocation>
        <location evidence="1 10">Periplasm</location>
    </subcellularLocation>
</comment>
<dbReference type="CDD" id="cd16325">
    <property type="entry name" value="LolA"/>
    <property type="match status" value="1"/>
</dbReference>
<keyword evidence="8 10" id="KW-0653">Protein transport</keyword>
<evidence type="ECO:0000256" key="8">
    <source>
        <dbReference type="ARBA" id="ARBA00022927"/>
    </source>
</evidence>
<evidence type="ECO:0000256" key="9">
    <source>
        <dbReference type="ARBA" id="ARBA00023186"/>
    </source>
</evidence>
<accession>A0ABQ6GWJ8</accession>
<keyword evidence="6 10" id="KW-0732">Signal</keyword>
<keyword evidence="12" id="KW-1185">Reference proteome</keyword>
<evidence type="ECO:0000313" key="11">
    <source>
        <dbReference type="EMBL" id="GLX80321.1"/>
    </source>
</evidence>
<feature type="chain" id="PRO_5044936824" description="Outer-membrane lipoprotein carrier protein" evidence="10">
    <location>
        <begin position="24"/>
        <end position="228"/>
    </location>
</feature>
<dbReference type="InterPro" id="IPR004564">
    <property type="entry name" value="OM_lipoprot_carrier_LolA-like"/>
</dbReference>
<dbReference type="PANTHER" id="PTHR35869">
    <property type="entry name" value="OUTER-MEMBRANE LIPOPROTEIN CARRIER PROTEIN"/>
    <property type="match status" value="1"/>
</dbReference>
<evidence type="ECO:0000313" key="12">
    <source>
        <dbReference type="Proteomes" id="UP001157186"/>
    </source>
</evidence>
<evidence type="ECO:0000256" key="1">
    <source>
        <dbReference type="ARBA" id="ARBA00004418"/>
    </source>
</evidence>
<dbReference type="InterPro" id="IPR018323">
    <property type="entry name" value="OM_lipoprot_carrier_LolA_Pbac"/>
</dbReference>
<feature type="signal peptide" evidence="10">
    <location>
        <begin position="1"/>
        <end position="23"/>
    </location>
</feature>
<evidence type="ECO:0000256" key="6">
    <source>
        <dbReference type="ARBA" id="ARBA00022729"/>
    </source>
</evidence>
<dbReference type="Gene3D" id="2.50.20.10">
    <property type="entry name" value="Lipoprotein localisation LolA/LolB/LppX"/>
    <property type="match status" value="1"/>
</dbReference>
<dbReference type="Pfam" id="PF03548">
    <property type="entry name" value="LolA"/>
    <property type="match status" value="1"/>
</dbReference>
<keyword evidence="9 10" id="KW-0143">Chaperone</keyword>
<comment type="similarity">
    <text evidence="2 10">Belongs to the LolA family.</text>
</comment>
<comment type="function">
    <text evidence="10">Participates in the translocation of lipoproteins from the inner membrane to the outer membrane. Only forms a complex with a lipoprotein if the residue after the N-terminal Cys is not an aspartate (The Asp acts as a targeting signal to indicate that the lipoprotein should stay in the inner membrane).</text>
</comment>
<proteinExistence type="inferred from homology"/>
<comment type="subunit">
    <text evidence="3 10">Monomer.</text>
</comment>
<comment type="caution">
    <text evidence="11">The sequence shown here is derived from an EMBL/GenBank/DDBJ whole genome shotgun (WGS) entry which is preliminary data.</text>
</comment>
<evidence type="ECO:0000256" key="5">
    <source>
        <dbReference type="ARBA" id="ARBA00022448"/>
    </source>
</evidence>
<name>A0ABQ6GWJ8_9GAMM</name>
<gene>
    <name evidence="10 11" type="primary">lolA</name>
    <name evidence="11" type="ORF">tinsulaeT_36610</name>
</gene>
<dbReference type="SUPFAM" id="SSF89392">
    <property type="entry name" value="Prokaryotic lipoproteins and lipoprotein localization factors"/>
    <property type="match status" value="1"/>
</dbReference>
<evidence type="ECO:0000256" key="3">
    <source>
        <dbReference type="ARBA" id="ARBA00011245"/>
    </source>
</evidence>